<protein>
    <submittedName>
        <fullName evidence="2">Uncharacterized protein</fullName>
    </submittedName>
</protein>
<keyword evidence="1" id="KW-0472">Membrane</keyword>
<organism evidence="2 3">
    <name type="scientific">Spraguea lophii (strain 42_110)</name>
    <name type="common">Microsporidian parasite</name>
    <dbReference type="NCBI Taxonomy" id="1358809"/>
    <lineage>
        <taxon>Eukaryota</taxon>
        <taxon>Fungi</taxon>
        <taxon>Fungi incertae sedis</taxon>
        <taxon>Microsporidia</taxon>
        <taxon>Spragueidae</taxon>
        <taxon>Spraguea</taxon>
    </lineage>
</organism>
<feature type="transmembrane region" description="Helical" evidence="1">
    <location>
        <begin position="103"/>
        <end position="122"/>
    </location>
</feature>
<feature type="transmembrane region" description="Helical" evidence="1">
    <location>
        <begin position="79"/>
        <end position="97"/>
    </location>
</feature>
<sequence>MMEIYFIFVIFTTLFSFLFARNFIRHGYYNKLLSKNNYSIFYFVGLLTLFPKINFFNLHLTRRFIETIIFRYNKSRMSIFQFLFGISYYFFLSLHLRDKNIKISFYYILLNIIQFCAHYQIFYKKNHKLRYTHYICEFLIYLHIYNMLKTNILKYNLFYLALFIFVTVYDRERMSFRNIFRKKKI</sequence>
<gene>
    <name evidence="2" type="ORF">SLOPH_1737</name>
</gene>
<dbReference type="VEuPathDB" id="MicrosporidiaDB:SLOPH_1737"/>
<keyword evidence="1" id="KW-1133">Transmembrane helix</keyword>
<dbReference type="OrthoDB" id="2189450at2759"/>
<evidence type="ECO:0000313" key="3">
    <source>
        <dbReference type="Proteomes" id="UP000014978"/>
    </source>
</evidence>
<dbReference type="HOGENOM" id="CLU_116809_0_0_1"/>
<feature type="transmembrane region" description="Helical" evidence="1">
    <location>
        <begin position="39"/>
        <end position="58"/>
    </location>
</feature>
<comment type="caution">
    <text evidence="2">The sequence shown here is derived from an EMBL/GenBank/DDBJ whole genome shotgun (WGS) entry which is preliminary data.</text>
</comment>
<keyword evidence="3" id="KW-1185">Reference proteome</keyword>
<keyword evidence="1" id="KW-0812">Transmembrane</keyword>
<dbReference type="AlphaFoldDB" id="S7W8H5"/>
<dbReference type="EMBL" id="ATCN01001076">
    <property type="protein sequence ID" value="EPR78042.1"/>
    <property type="molecule type" value="Genomic_DNA"/>
</dbReference>
<evidence type="ECO:0000313" key="2">
    <source>
        <dbReference type="EMBL" id="EPR78042.1"/>
    </source>
</evidence>
<feature type="transmembrane region" description="Helical" evidence="1">
    <location>
        <begin position="152"/>
        <end position="169"/>
    </location>
</feature>
<accession>S7W8H5</accession>
<reference evidence="3" key="1">
    <citation type="journal article" date="2013" name="PLoS Genet.">
        <title>The genome of Spraguea lophii and the basis of host-microsporidian interactions.</title>
        <authorList>
            <person name="Campbell S.E."/>
            <person name="Williams T.A."/>
            <person name="Yousuf A."/>
            <person name="Soanes D.M."/>
            <person name="Paszkiewicz K.H."/>
            <person name="Williams B.A.P."/>
        </authorList>
    </citation>
    <scope>NUCLEOTIDE SEQUENCE [LARGE SCALE GENOMIC DNA]</scope>
    <source>
        <strain evidence="3">42_110</strain>
    </source>
</reference>
<dbReference type="InParanoid" id="S7W8H5"/>
<dbReference type="Proteomes" id="UP000014978">
    <property type="component" value="Unassembled WGS sequence"/>
</dbReference>
<name>S7W8H5_SPRLO</name>
<dbReference type="OMA" id="YTHYICE"/>
<evidence type="ECO:0000256" key="1">
    <source>
        <dbReference type="SAM" id="Phobius"/>
    </source>
</evidence>
<proteinExistence type="predicted"/>